<organism evidence="1 2">
    <name type="scientific">Falsiruegeria litorea R37</name>
    <dbReference type="NCBI Taxonomy" id="1200284"/>
    <lineage>
        <taxon>Bacteria</taxon>
        <taxon>Pseudomonadati</taxon>
        <taxon>Pseudomonadota</taxon>
        <taxon>Alphaproteobacteria</taxon>
        <taxon>Rhodobacterales</taxon>
        <taxon>Roseobacteraceae</taxon>
        <taxon>Falsiruegeria</taxon>
    </lineage>
</organism>
<dbReference type="RefSeq" id="WP_085797406.1">
    <property type="nucleotide sequence ID" value="NZ_FWFO01000004.1"/>
</dbReference>
<reference evidence="1 2" key="1">
    <citation type="submission" date="2017-03" db="EMBL/GenBank/DDBJ databases">
        <authorList>
            <person name="Afonso C.L."/>
            <person name="Miller P.J."/>
            <person name="Scott M.A."/>
            <person name="Spackman E."/>
            <person name="Goraichik I."/>
            <person name="Dimitrov K.M."/>
            <person name="Suarez D.L."/>
            <person name="Swayne D.E."/>
        </authorList>
    </citation>
    <scope>NUCLEOTIDE SEQUENCE [LARGE SCALE GENOMIC DNA]</scope>
    <source>
        <strain evidence="1 2">CECT 7639</strain>
    </source>
</reference>
<evidence type="ECO:0000313" key="1">
    <source>
        <dbReference type="EMBL" id="SLN66279.1"/>
    </source>
</evidence>
<accession>A0A1Y5TNG7</accession>
<dbReference type="EMBL" id="FWFO01000004">
    <property type="protein sequence ID" value="SLN66279.1"/>
    <property type="molecule type" value="Genomic_DNA"/>
</dbReference>
<keyword evidence="2" id="KW-1185">Reference proteome</keyword>
<sequence length="364" mass="41502">MFFKSPGTERPTWGVVCTCAEPTPLIAAFVAHHIVLGASRVTLYLDQPNPEVWDLFGDHPQCEIINCDEAYWQDMVDGAPPVAIEKRQILNAQRIYETTDLDWLAHLDADEFLQCELDLATLLGAVPTEVDYVAVPNAERVFDRTQPQKRLFDGVIRRPVPRGWAEQDSILDDSVSPFLRRGLPGHSSGKAIMRTGVGLLPGIHSPRSSKGMERKARAIYAVNVNVYHYDGLTGLHWVMKLRRLYFNQMSKRGRHDLLGTPRGEQLHYVIQHEGKVDALFELHQRLKTLHPDDIQRLDRLGLICHGTIHPLRAVRRLGLSDRIDMRIMAFDERLGDWEAELPSERRRWYQLSRDSAAKALEPEG</sequence>
<dbReference type="Pfam" id="PF13704">
    <property type="entry name" value="Glyco_tranf_2_4"/>
    <property type="match status" value="1"/>
</dbReference>
<evidence type="ECO:0008006" key="3">
    <source>
        <dbReference type="Google" id="ProtNLM"/>
    </source>
</evidence>
<evidence type="ECO:0000313" key="2">
    <source>
        <dbReference type="Proteomes" id="UP000193077"/>
    </source>
</evidence>
<dbReference type="Proteomes" id="UP000193077">
    <property type="component" value="Unassembled WGS sequence"/>
</dbReference>
<proteinExistence type="predicted"/>
<dbReference type="AlphaFoldDB" id="A0A1Y5TNG7"/>
<gene>
    <name evidence="1" type="ORF">TRL7639_03762</name>
</gene>
<name>A0A1Y5TNG7_9RHOB</name>
<protein>
    <recommendedName>
        <fullName evidence="3">Glycosyl transferase family 2</fullName>
    </recommendedName>
</protein>
<dbReference type="OrthoDB" id="7203640at2"/>